<dbReference type="PROSITE" id="PS50011">
    <property type="entry name" value="PROTEIN_KINASE_DOM"/>
    <property type="match status" value="1"/>
</dbReference>
<dbReference type="GO" id="GO:0005524">
    <property type="term" value="F:ATP binding"/>
    <property type="evidence" value="ECO:0007669"/>
    <property type="project" value="InterPro"/>
</dbReference>
<dbReference type="Gene3D" id="3.30.200.20">
    <property type="entry name" value="Phosphorylase Kinase, domain 1"/>
    <property type="match status" value="1"/>
</dbReference>
<evidence type="ECO:0000313" key="4">
    <source>
        <dbReference type="Proteomes" id="UP000236333"/>
    </source>
</evidence>
<feature type="compositionally biased region" description="Pro residues" evidence="1">
    <location>
        <begin position="1501"/>
        <end position="1512"/>
    </location>
</feature>
<feature type="compositionally biased region" description="Polar residues" evidence="1">
    <location>
        <begin position="1533"/>
        <end position="1543"/>
    </location>
</feature>
<feature type="region of interest" description="Disordered" evidence="1">
    <location>
        <begin position="773"/>
        <end position="841"/>
    </location>
</feature>
<organism evidence="3 4">
    <name type="scientific">Tetrabaena socialis</name>
    <dbReference type="NCBI Taxonomy" id="47790"/>
    <lineage>
        <taxon>Eukaryota</taxon>
        <taxon>Viridiplantae</taxon>
        <taxon>Chlorophyta</taxon>
        <taxon>core chlorophytes</taxon>
        <taxon>Chlorophyceae</taxon>
        <taxon>CS clade</taxon>
        <taxon>Chlamydomonadales</taxon>
        <taxon>Tetrabaenaceae</taxon>
        <taxon>Tetrabaena</taxon>
    </lineage>
</organism>
<dbReference type="PROSITE" id="PS00108">
    <property type="entry name" value="PROTEIN_KINASE_ST"/>
    <property type="match status" value="1"/>
</dbReference>
<dbReference type="InterPro" id="IPR051681">
    <property type="entry name" value="Ser/Thr_Kinases-Pseudokinases"/>
</dbReference>
<feature type="compositionally biased region" description="Acidic residues" evidence="1">
    <location>
        <begin position="948"/>
        <end position="968"/>
    </location>
</feature>
<evidence type="ECO:0000256" key="1">
    <source>
        <dbReference type="SAM" id="MobiDB-lite"/>
    </source>
</evidence>
<feature type="region of interest" description="Disordered" evidence="1">
    <location>
        <begin position="575"/>
        <end position="596"/>
    </location>
</feature>
<dbReference type="Pfam" id="PF00069">
    <property type="entry name" value="Pkinase"/>
    <property type="match status" value="1"/>
</dbReference>
<sequence length="1549" mass="157296">MFLKRLLCCYSDVGPELCQNAGPTHHATSDVKNPLLPQPAVAQASAAACSQIVASCAGSGLPRVAAACAAIGGAFADGRVAIFASSGQACVFSRGSSGEAVPAVSGLGTALFESLSDAAAHAADGLAVVRNLAWHDSGVTSTLSNSSTLFVPLPPRRDQPVPGPGPSPKHGSAGAAHVVPASSRGSSGPFFPPSGPLSLGPGDLLALPINRHGRLAGALLLGWAGTAGPVKATHSLRSVVAAAGDEEAPRPSPHGAAVSAGGIGGGDGCGAGGSWVVQLRSADIVELRRLAQLVGFSLLPDPVQALYLEQVSTLLCQLTDPDCPGLHDLVAAVLDAIPSLLYGRFALALQPLLAAVPASAPGSSCAPAAAVFFSRRPQRLLSSSLSSHPHQYPHHQHYSGVTSPIVPYGSPGTMFNAPGMQPGVAPAAQRLMLASSGGGAAGAPLNSSFGGLPRPCSTQSLAFGTAAAASDGMLTGGGVGGVGQVKAVHSALAHTLLQRALLAGAHASNPSTGTNGTNGLGNPPGGGAATLVIVVPDASGQVLEEEQPGRDVLLAANLTGAGVASLLLCAEAQGQGLQGHPSPGASRPQSQAQGQATGVLRGLLQSQLQMAAAAAGAEARTSQTHVQGQGATATAVSSRGAQPVDVSARGGREGQAGPPPRRRFPSAGGLQHPTPSGAMPASADWELGGVLRVGFQSPGDAAARALWSGGAAPPLRLALYVVSAEAVPAGVLEAVASELKALMPVVFAVVRSALEGQPLLVAEWRHLASQQHQRATASGLTPPTPITPGNAAAQMAAAVTGSGLASPRLPATGSLPSPRHVPQRAASGGSMTSHPQQQQQRSLFRAMLNAAATSAGSPIPPTPGSMRTNAPSLGSPLAPMLPTGGTGGSGRSGNQSGRWLRTRPSFMRPPSLAASSPPAAHYLQAGPDARPSSASYLHSRGSYADNGGEGEEEGAEGDEIGAGDPDPDEDVVGLLMRSEMEAFPGCYFDAATRRRSRALARLPSCPALQLEMVSGPRPLELLVSSARSRLAAVAAGQEAGEEARMAAQQDLSAVELLEVIGRGGQGVVFRGSLHGLEVAVKVLEHVGRSPLEHEGVSMTPARGSGGETSTADAAEGGTAGQGANVENLPKFKREALEVAVMTTLSHPNIVQVFAEFSEAVVVEKQQSSGPVDPQRAGPAPRLQLCAIDSPLLGGNVPSPLNSVLCLEYCDAGTLLAAARRGDFRMPGSASHEGPVWPDLVPLYTSLLEVALALRYLHSRRLVHCDLKPGNVLLRANARDGRGWTCKLSDFGCVRLMDAAGPDGQPGVTLADVYGTVPYMSPEIFQKGRMLTAAVDIYAFGFVMWELLHCRSAFSKIKHDELPALVVLQNLRPEFHALSPPEYSTLATLCWSPAPERRPSAGHLVTTLQQLLASAKAAAARQQQRQLQHRNRPAAPVAARSSANASSGLGPQLVGGPQRTPFLQRPAPARPQVAAAAAAGTARAVPPAAADGARTGLTGRLAPPPLLQPPPAPRVGGERSVRGGGGDSSVPSSALFSQLSTLSSLRPPGA</sequence>
<comment type="caution">
    <text evidence="3">The sequence shown here is derived from an EMBL/GenBank/DDBJ whole genome shotgun (WGS) entry which is preliminary data.</text>
</comment>
<keyword evidence="3" id="KW-0808">Transferase</keyword>
<dbReference type="InterPro" id="IPR011009">
    <property type="entry name" value="Kinase-like_dom_sf"/>
</dbReference>
<dbReference type="SUPFAM" id="SSF56112">
    <property type="entry name" value="Protein kinase-like (PK-like)"/>
    <property type="match status" value="1"/>
</dbReference>
<dbReference type="SMART" id="SM00220">
    <property type="entry name" value="S_TKc"/>
    <property type="match status" value="1"/>
</dbReference>
<evidence type="ECO:0000313" key="3">
    <source>
        <dbReference type="EMBL" id="PNH03215.1"/>
    </source>
</evidence>
<dbReference type="GO" id="GO:0004674">
    <property type="term" value="F:protein serine/threonine kinase activity"/>
    <property type="evidence" value="ECO:0007669"/>
    <property type="project" value="TreeGrafter"/>
</dbReference>
<name>A0A2J7ZSH6_9CHLO</name>
<proteinExistence type="predicted"/>
<feature type="compositionally biased region" description="Low complexity" evidence="1">
    <location>
        <begin position="909"/>
        <end position="920"/>
    </location>
</feature>
<feature type="compositionally biased region" description="Low complexity" evidence="1">
    <location>
        <begin position="180"/>
        <end position="189"/>
    </location>
</feature>
<evidence type="ECO:0000259" key="2">
    <source>
        <dbReference type="PROSITE" id="PS50011"/>
    </source>
</evidence>
<dbReference type="Proteomes" id="UP000236333">
    <property type="component" value="Unassembled WGS sequence"/>
</dbReference>
<accession>A0A2J7ZSH6</accession>
<reference evidence="3 4" key="1">
    <citation type="journal article" date="2017" name="Mol. Biol. Evol.">
        <title>The 4-celled Tetrabaena socialis nuclear genome reveals the essential components for genetic control of cell number at the origin of multicellularity in the volvocine lineage.</title>
        <authorList>
            <person name="Featherston J."/>
            <person name="Arakaki Y."/>
            <person name="Hanschen E.R."/>
            <person name="Ferris P.J."/>
            <person name="Michod R.E."/>
            <person name="Olson B.J.S.C."/>
            <person name="Nozaki H."/>
            <person name="Durand P.M."/>
        </authorList>
    </citation>
    <scope>NUCLEOTIDE SEQUENCE [LARGE SCALE GENOMIC DNA]</scope>
    <source>
        <strain evidence="3 4">NIES-571</strain>
    </source>
</reference>
<dbReference type="PANTHER" id="PTHR44329">
    <property type="entry name" value="SERINE/THREONINE-PROTEIN KINASE TNNI3K-RELATED"/>
    <property type="match status" value="1"/>
</dbReference>
<keyword evidence="3" id="KW-0418">Kinase</keyword>
<keyword evidence="4" id="KW-1185">Reference proteome</keyword>
<dbReference type="EMBL" id="PGGS01000533">
    <property type="protein sequence ID" value="PNH03215.1"/>
    <property type="molecule type" value="Genomic_DNA"/>
</dbReference>
<feature type="region of interest" description="Disordered" evidence="1">
    <location>
        <begin position="1418"/>
        <end position="1549"/>
    </location>
</feature>
<gene>
    <name evidence="3" type="ORF">TSOC_010726</name>
</gene>
<dbReference type="InterPro" id="IPR008271">
    <property type="entry name" value="Ser/Thr_kinase_AS"/>
</dbReference>
<feature type="region of interest" description="Disordered" evidence="1">
    <location>
        <begin position="621"/>
        <end position="681"/>
    </location>
</feature>
<feature type="region of interest" description="Disordered" evidence="1">
    <location>
        <begin position="150"/>
        <end position="194"/>
    </location>
</feature>
<feature type="compositionally biased region" description="Polar residues" evidence="1">
    <location>
        <begin position="587"/>
        <end position="596"/>
    </location>
</feature>
<feature type="region of interest" description="Disordered" evidence="1">
    <location>
        <begin position="1091"/>
        <end position="1126"/>
    </location>
</feature>
<feature type="compositionally biased region" description="Low complexity" evidence="1">
    <location>
        <begin position="1463"/>
        <end position="1494"/>
    </location>
</feature>
<dbReference type="Gene3D" id="1.10.510.10">
    <property type="entry name" value="Transferase(Phosphotransferase) domain 1"/>
    <property type="match status" value="1"/>
</dbReference>
<feature type="compositionally biased region" description="Polar residues" evidence="1">
    <location>
        <begin position="829"/>
        <end position="841"/>
    </location>
</feature>
<feature type="compositionally biased region" description="Low complexity" evidence="1">
    <location>
        <begin position="1432"/>
        <end position="1446"/>
    </location>
</feature>
<feature type="region of interest" description="Disordered" evidence="1">
    <location>
        <begin position="853"/>
        <end position="968"/>
    </location>
</feature>
<feature type="compositionally biased region" description="Polar residues" evidence="1">
    <location>
        <begin position="621"/>
        <end position="640"/>
    </location>
</feature>
<dbReference type="OrthoDB" id="4062651at2759"/>
<feature type="domain" description="Protein kinase" evidence="2">
    <location>
        <begin position="1054"/>
        <end position="1411"/>
    </location>
</feature>
<dbReference type="InterPro" id="IPR000719">
    <property type="entry name" value="Prot_kinase_dom"/>
</dbReference>
<protein>
    <submittedName>
        <fullName evidence="3">Putative LIM domain-containing serine/threonine-protein kinase</fullName>
    </submittedName>
</protein>
<dbReference type="PANTHER" id="PTHR44329:SF214">
    <property type="entry name" value="PROTEIN KINASE DOMAIN-CONTAINING PROTEIN"/>
    <property type="match status" value="1"/>
</dbReference>